<reference evidence="8 9" key="1">
    <citation type="journal article" date="2019" name="Sci. Rep.">
        <title>A high-quality genome of Eragrostis curvula grass provides insights into Poaceae evolution and supports new strategies to enhance forage quality.</title>
        <authorList>
            <person name="Carballo J."/>
            <person name="Santos B.A.C.M."/>
            <person name="Zappacosta D."/>
            <person name="Garbus I."/>
            <person name="Selva J.P."/>
            <person name="Gallo C.A."/>
            <person name="Diaz A."/>
            <person name="Albertini E."/>
            <person name="Caccamo M."/>
            <person name="Echenique V."/>
        </authorList>
    </citation>
    <scope>NUCLEOTIDE SEQUENCE [LARGE SCALE GENOMIC DNA]</scope>
    <source>
        <strain evidence="9">cv. Victoria</strain>
        <tissue evidence="8">Leaf</tissue>
    </source>
</reference>
<organism evidence="8 9">
    <name type="scientific">Eragrostis curvula</name>
    <name type="common">weeping love grass</name>
    <dbReference type="NCBI Taxonomy" id="38414"/>
    <lineage>
        <taxon>Eukaryota</taxon>
        <taxon>Viridiplantae</taxon>
        <taxon>Streptophyta</taxon>
        <taxon>Embryophyta</taxon>
        <taxon>Tracheophyta</taxon>
        <taxon>Spermatophyta</taxon>
        <taxon>Magnoliopsida</taxon>
        <taxon>Liliopsida</taxon>
        <taxon>Poales</taxon>
        <taxon>Poaceae</taxon>
        <taxon>PACMAD clade</taxon>
        <taxon>Chloridoideae</taxon>
        <taxon>Eragrostideae</taxon>
        <taxon>Eragrostidinae</taxon>
        <taxon>Eragrostis</taxon>
    </lineage>
</organism>
<evidence type="ECO:0000256" key="5">
    <source>
        <dbReference type="ARBA" id="ARBA00023242"/>
    </source>
</evidence>
<evidence type="ECO:0000256" key="3">
    <source>
        <dbReference type="ARBA" id="ARBA00023125"/>
    </source>
</evidence>
<dbReference type="InterPro" id="IPR015300">
    <property type="entry name" value="DNA-bd_pseudobarrel_sf"/>
</dbReference>
<dbReference type="Gramene" id="TVU39608">
    <property type="protein sequence ID" value="TVU39608"/>
    <property type="gene ID" value="EJB05_13035"/>
</dbReference>
<sequence>MHGCGSSLRGWCARDLIAADHQCYIAKGQEPVVLCFDSRGPNVKAGQHTFLRNLGPSSLSPVAMASSGDPVAVVRAKQLKVLMPPSFHKLRISDELAGCFDTAAGEGATALVVSPFGKVWRVEVGRDGDGAFLGRGWADFLAAHGIGVGWFVVLRHEGGGALTVKAFDTSFCIKEFGAPAAVMSPRNSKEVSCKPQFIRVIHQDFLEKMIIPAKFLKHYVSEGYLNSRVVVLVSPLGKFWRIELEKNQSGMFLAGGWPEFLAFHAICEGDVLLFRHEGNMVFQFKVFGLDGGQKYLKNRDTEILQMTDTLKQHESPCPMRKLGSNREGSSYEGKKRPKSSMTSLNKTPRKESDYHIGPPSWIKKKITPYMLQRLLSLSVKFCHSVGFRAACTITLKTEMESIKSWLVRGLAYEKVCYLLGEGWVTFCQNNKINKGDICTFNVMGTTLWHVIITRYTQEGKESPCSFSREGESKKGMPISGGDNQLKGSMSVLNKASSTYTRSVYEIGPPSWIQKKITPNSLKQYHLCLAHDFFYAVGLREPSTLIKLKTSINSARSWQVCGLMKKDNSYYLGSGWKKFVEENKLKVGDVCTFNIVEATLWHVVITRR</sequence>
<feature type="domain" description="TF-B3" evidence="7">
    <location>
        <begin position="392"/>
        <end position="456"/>
    </location>
</feature>
<dbReference type="GO" id="GO:0003677">
    <property type="term" value="F:DNA binding"/>
    <property type="evidence" value="ECO:0007669"/>
    <property type="project" value="UniProtKB-KW"/>
</dbReference>
<keyword evidence="9" id="KW-1185">Reference proteome</keyword>
<feature type="non-terminal residue" evidence="8">
    <location>
        <position position="1"/>
    </location>
</feature>
<dbReference type="Pfam" id="PF02362">
    <property type="entry name" value="B3"/>
    <property type="match status" value="4"/>
</dbReference>
<evidence type="ECO:0000256" key="1">
    <source>
        <dbReference type="ARBA" id="ARBA00004123"/>
    </source>
</evidence>
<feature type="domain" description="TF-B3" evidence="7">
    <location>
        <begin position="194"/>
        <end position="290"/>
    </location>
</feature>
<gene>
    <name evidence="8" type="ORF">EJB05_13035</name>
</gene>
<dbReference type="PANTHER" id="PTHR31674">
    <property type="entry name" value="B3 DOMAIN-CONTAINING PROTEIN REM-LIKE 3-RELATED"/>
    <property type="match status" value="1"/>
</dbReference>
<feature type="region of interest" description="Disordered" evidence="6">
    <location>
        <begin position="313"/>
        <end position="352"/>
    </location>
</feature>
<evidence type="ECO:0000256" key="2">
    <source>
        <dbReference type="ARBA" id="ARBA00023015"/>
    </source>
</evidence>
<evidence type="ECO:0000313" key="9">
    <source>
        <dbReference type="Proteomes" id="UP000324897"/>
    </source>
</evidence>
<dbReference type="SMART" id="SM01019">
    <property type="entry name" value="B3"/>
    <property type="match status" value="4"/>
</dbReference>
<evidence type="ECO:0000313" key="8">
    <source>
        <dbReference type="EMBL" id="TVU39608.1"/>
    </source>
</evidence>
<dbReference type="OrthoDB" id="1109907at2759"/>
<dbReference type="GO" id="GO:0005634">
    <property type="term" value="C:nucleus"/>
    <property type="evidence" value="ECO:0007669"/>
    <property type="project" value="UniProtKB-SubCell"/>
</dbReference>
<dbReference type="CDD" id="cd10017">
    <property type="entry name" value="B3_DNA"/>
    <property type="match status" value="4"/>
</dbReference>
<keyword evidence="3" id="KW-0238">DNA-binding</keyword>
<keyword evidence="5" id="KW-0539">Nucleus</keyword>
<dbReference type="EMBL" id="RWGY01000007">
    <property type="protein sequence ID" value="TVU39608.1"/>
    <property type="molecule type" value="Genomic_DNA"/>
</dbReference>
<dbReference type="Proteomes" id="UP000324897">
    <property type="component" value="Chromosome 4"/>
</dbReference>
<comment type="subcellular location">
    <subcellularLocation>
        <location evidence="1">Nucleus</location>
    </subcellularLocation>
</comment>
<keyword evidence="4" id="KW-0804">Transcription</keyword>
<proteinExistence type="predicted"/>
<dbReference type="PROSITE" id="PS50863">
    <property type="entry name" value="B3"/>
    <property type="match status" value="4"/>
</dbReference>
<comment type="caution">
    <text evidence="8">The sequence shown here is derived from an EMBL/GenBank/DDBJ whole genome shotgun (WGS) entry which is preliminary data.</text>
</comment>
<dbReference type="InterPro" id="IPR039218">
    <property type="entry name" value="REM_fam"/>
</dbReference>
<name>A0A5J9VUM9_9POAL</name>
<dbReference type="InterPro" id="IPR003340">
    <property type="entry name" value="B3_DNA-bd"/>
</dbReference>
<accession>A0A5J9VUM9</accession>
<keyword evidence="2" id="KW-0805">Transcription regulation</keyword>
<dbReference type="AlphaFoldDB" id="A0A5J9VUM9"/>
<dbReference type="Gene3D" id="2.40.330.10">
    <property type="entry name" value="DNA-binding pseudobarrel domain"/>
    <property type="match status" value="4"/>
</dbReference>
<evidence type="ECO:0000259" key="7">
    <source>
        <dbReference type="PROSITE" id="PS50863"/>
    </source>
</evidence>
<evidence type="ECO:0000256" key="4">
    <source>
        <dbReference type="ARBA" id="ARBA00023163"/>
    </source>
</evidence>
<feature type="domain" description="TF-B3" evidence="7">
    <location>
        <begin position="511"/>
        <end position="607"/>
    </location>
</feature>
<evidence type="ECO:0000256" key="6">
    <source>
        <dbReference type="SAM" id="MobiDB-lite"/>
    </source>
</evidence>
<protein>
    <recommendedName>
        <fullName evidence="7">TF-B3 domain-containing protein</fullName>
    </recommendedName>
</protein>
<dbReference type="PANTHER" id="PTHR31674:SF86">
    <property type="entry name" value="B3 DOMAIN-CONTAINING PROTEIN OS04G0347400-RELATED"/>
    <property type="match status" value="1"/>
</dbReference>
<dbReference type="SUPFAM" id="SSF101936">
    <property type="entry name" value="DNA-binding pseudobarrel domain"/>
    <property type="match status" value="4"/>
</dbReference>
<feature type="domain" description="TF-B3" evidence="7">
    <location>
        <begin position="117"/>
        <end position="170"/>
    </location>
</feature>